<protein>
    <submittedName>
        <fullName evidence="1">Uncharacterized protein</fullName>
    </submittedName>
</protein>
<evidence type="ECO:0000313" key="1">
    <source>
        <dbReference type="EMBL" id="KAJ8951637.1"/>
    </source>
</evidence>
<dbReference type="Proteomes" id="UP001162162">
    <property type="component" value="Unassembled WGS sequence"/>
</dbReference>
<name>A0AAV8YKX0_9CUCU</name>
<accession>A0AAV8YKX0</accession>
<dbReference type="AlphaFoldDB" id="A0AAV8YKX0"/>
<sequence>MSPEFGFKRGTPPQPLKSHGIENACIIPENFFGDSNVKIYYLPATFENEKKIHGDQFKHVGDSNFVQGMPLHTNAEFNSKSNVKDRIEILMMIGVGDRMRTQKGV</sequence>
<comment type="caution">
    <text evidence="1">The sequence shown here is derived from an EMBL/GenBank/DDBJ whole genome shotgun (WGS) entry which is preliminary data.</text>
</comment>
<evidence type="ECO:0000313" key="2">
    <source>
        <dbReference type="Proteomes" id="UP001162162"/>
    </source>
</evidence>
<keyword evidence="2" id="KW-1185">Reference proteome</keyword>
<proteinExistence type="predicted"/>
<organism evidence="1 2">
    <name type="scientific">Aromia moschata</name>
    <dbReference type="NCBI Taxonomy" id="1265417"/>
    <lineage>
        <taxon>Eukaryota</taxon>
        <taxon>Metazoa</taxon>
        <taxon>Ecdysozoa</taxon>
        <taxon>Arthropoda</taxon>
        <taxon>Hexapoda</taxon>
        <taxon>Insecta</taxon>
        <taxon>Pterygota</taxon>
        <taxon>Neoptera</taxon>
        <taxon>Endopterygota</taxon>
        <taxon>Coleoptera</taxon>
        <taxon>Polyphaga</taxon>
        <taxon>Cucujiformia</taxon>
        <taxon>Chrysomeloidea</taxon>
        <taxon>Cerambycidae</taxon>
        <taxon>Cerambycinae</taxon>
        <taxon>Callichromatini</taxon>
        <taxon>Aromia</taxon>
    </lineage>
</organism>
<dbReference type="EMBL" id="JAPWTK010000081">
    <property type="protein sequence ID" value="KAJ8951637.1"/>
    <property type="molecule type" value="Genomic_DNA"/>
</dbReference>
<gene>
    <name evidence="1" type="ORF">NQ318_012307</name>
</gene>
<reference evidence="1" key="1">
    <citation type="journal article" date="2023" name="Insect Mol. Biol.">
        <title>Genome sequencing provides insights into the evolution of gene families encoding plant cell wall-degrading enzymes in longhorned beetles.</title>
        <authorList>
            <person name="Shin N.R."/>
            <person name="Okamura Y."/>
            <person name="Kirsch R."/>
            <person name="Pauchet Y."/>
        </authorList>
    </citation>
    <scope>NUCLEOTIDE SEQUENCE</scope>
    <source>
        <strain evidence="1">AMC_N1</strain>
    </source>
</reference>